<dbReference type="InterPro" id="IPR017452">
    <property type="entry name" value="GPCR_Rhodpsn_7TM"/>
</dbReference>
<dbReference type="GO" id="GO:0005886">
    <property type="term" value="C:plasma membrane"/>
    <property type="evidence" value="ECO:0007669"/>
    <property type="project" value="UniProtKB-SubCell"/>
</dbReference>
<evidence type="ECO:0000256" key="6">
    <source>
        <dbReference type="ARBA" id="ARBA00022989"/>
    </source>
</evidence>
<dbReference type="GO" id="GO:0004930">
    <property type="term" value="F:G protein-coupled receptor activity"/>
    <property type="evidence" value="ECO:0007669"/>
    <property type="project" value="UniProtKB-KW"/>
</dbReference>
<evidence type="ECO:0000256" key="10">
    <source>
        <dbReference type="ARBA" id="ARBA00023170"/>
    </source>
</evidence>
<reference evidence="16 17" key="1">
    <citation type="submission" date="2020-10" db="EMBL/GenBank/DDBJ databases">
        <title>Pygocentrus nattereri (red-bellied piranha) genome, fPygNat1, primary haplotype.</title>
        <authorList>
            <person name="Myers G."/>
            <person name="Meyer A."/>
            <person name="Karagic N."/>
            <person name="Pippel M."/>
            <person name="Winkler S."/>
            <person name="Tracey A."/>
            <person name="Wood J."/>
            <person name="Formenti G."/>
            <person name="Howe K."/>
            <person name="Fedrigo O."/>
            <person name="Jarvis E.D."/>
        </authorList>
    </citation>
    <scope>NUCLEOTIDE SEQUENCE [LARGE SCALE GENOMIC DNA]</scope>
</reference>
<keyword evidence="5 14" id="KW-0552">Olfaction</keyword>
<keyword evidence="12 13" id="KW-0807">Transducer</keyword>
<protein>
    <recommendedName>
        <fullName evidence="14">Olfactory receptor</fullName>
    </recommendedName>
</protein>
<comment type="similarity">
    <text evidence="13">Belongs to the G-protein coupled receptor 1 family.</text>
</comment>
<keyword evidence="4 13" id="KW-0812">Transmembrane</keyword>
<keyword evidence="8 14" id="KW-0472">Membrane</keyword>
<dbReference type="PRINTS" id="PR00245">
    <property type="entry name" value="OLFACTORYR"/>
</dbReference>
<keyword evidence="6 14" id="KW-1133">Transmembrane helix</keyword>
<organism evidence="16 17">
    <name type="scientific">Pygocentrus nattereri</name>
    <name type="common">Red-bellied piranha</name>
    <dbReference type="NCBI Taxonomy" id="42514"/>
    <lineage>
        <taxon>Eukaryota</taxon>
        <taxon>Metazoa</taxon>
        <taxon>Chordata</taxon>
        <taxon>Craniata</taxon>
        <taxon>Vertebrata</taxon>
        <taxon>Euteleostomi</taxon>
        <taxon>Actinopterygii</taxon>
        <taxon>Neopterygii</taxon>
        <taxon>Teleostei</taxon>
        <taxon>Ostariophysi</taxon>
        <taxon>Characiformes</taxon>
        <taxon>Characoidei</taxon>
        <taxon>Pygocentrus</taxon>
    </lineage>
</organism>
<evidence type="ECO:0000256" key="13">
    <source>
        <dbReference type="RuleBase" id="RU000688"/>
    </source>
</evidence>
<keyword evidence="10 13" id="KW-0675">Receptor</keyword>
<keyword evidence="11" id="KW-0325">Glycoprotein</keyword>
<dbReference type="Ensembl" id="ENSPNAT00000015587.2">
    <property type="protein sequence ID" value="ENSPNAP00000028950.2"/>
    <property type="gene ID" value="ENSPNAG00000035194.1"/>
</dbReference>
<dbReference type="InterPro" id="IPR000276">
    <property type="entry name" value="GPCR_Rhodpsn"/>
</dbReference>
<evidence type="ECO:0000256" key="1">
    <source>
        <dbReference type="ARBA" id="ARBA00004651"/>
    </source>
</evidence>
<dbReference type="PANTHER" id="PTHR26451">
    <property type="entry name" value="G_PROTEIN_RECEP_F1_2 DOMAIN-CONTAINING PROTEIN"/>
    <property type="match status" value="1"/>
</dbReference>
<comment type="subcellular location">
    <subcellularLocation>
        <location evidence="1 14">Cell membrane</location>
        <topology evidence="1 14">Multi-pass membrane protein</topology>
    </subcellularLocation>
</comment>
<feature type="domain" description="G-protein coupled receptors family 1 profile" evidence="15">
    <location>
        <begin position="41"/>
        <end position="311"/>
    </location>
</feature>
<dbReference type="OMA" id="HIAPEHT"/>
<accession>A0A3B4DZV1</accession>
<evidence type="ECO:0000256" key="9">
    <source>
        <dbReference type="ARBA" id="ARBA00023157"/>
    </source>
</evidence>
<keyword evidence="9" id="KW-1015">Disulfide bond</keyword>
<evidence type="ECO:0000256" key="14">
    <source>
        <dbReference type="RuleBase" id="RU363047"/>
    </source>
</evidence>
<dbReference type="GeneTree" id="ENSGT00940000165062"/>
<dbReference type="PRINTS" id="PR00237">
    <property type="entry name" value="GPCRRHODOPSN"/>
</dbReference>
<feature type="transmembrane region" description="Helical" evidence="14">
    <location>
        <begin position="196"/>
        <end position="222"/>
    </location>
</feature>
<evidence type="ECO:0000256" key="8">
    <source>
        <dbReference type="ARBA" id="ARBA00023136"/>
    </source>
</evidence>
<dbReference type="GO" id="GO:0005549">
    <property type="term" value="F:odorant binding"/>
    <property type="evidence" value="ECO:0007669"/>
    <property type="project" value="TreeGrafter"/>
</dbReference>
<keyword evidence="2 14" id="KW-1003">Cell membrane</keyword>
<feature type="transmembrane region" description="Helical" evidence="14">
    <location>
        <begin position="24"/>
        <end position="47"/>
    </location>
</feature>
<dbReference type="SMART" id="SM01381">
    <property type="entry name" value="7TM_GPCR_Srsx"/>
    <property type="match status" value="1"/>
</dbReference>
<feature type="transmembrane region" description="Helical" evidence="14">
    <location>
        <begin position="243"/>
        <end position="263"/>
    </location>
</feature>
<dbReference type="PROSITE" id="PS50262">
    <property type="entry name" value="G_PROTEIN_RECEP_F1_2"/>
    <property type="match status" value="1"/>
</dbReference>
<dbReference type="GO" id="GO:0004984">
    <property type="term" value="F:olfactory receptor activity"/>
    <property type="evidence" value="ECO:0007669"/>
    <property type="project" value="InterPro"/>
</dbReference>
<dbReference type="Pfam" id="PF13853">
    <property type="entry name" value="7tm_4"/>
    <property type="match status" value="1"/>
</dbReference>
<evidence type="ECO:0000313" key="16">
    <source>
        <dbReference type="Ensembl" id="ENSPNAP00000028950.2"/>
    </source>
</evidence>
<feature type="transmembrane region" description="Helical" evidence="14">
    <location>
        <begin position="59"/>
        <end position="78"/>
    </location>
</feature>
<dbReference type="SUPFAM" id="SSF81321">
    <property type="entry name" value="Family A G protein-coupled receptor-like"/>
    <property type="match status" value="1"/>
</dbReference>
<keyword evidence="17" id="KW-1185">Reference proteome</keyword>
<proteinExistence type="inferred from homology"/>
<reference evidence="16" key="3">
    <citation type="submission" date="2025-09" db="UniProtKB">
        <authorList>
            <consortium name="Ensembl"/>
        </authorList>
    </citation>
    <scope>IDENTIFICATION</scope>
</reference>
<dbReference type="AlphaFoldDB" id="A0A3B4DZV1"/>
<evidence type="ECO:0000256" key="11">
    <source>
        <dbReference type="ARBA" id="ARBA00023180"/>
    </source>
</evidence>
<evidence type="ECO:0000313" key="17">
    <source>
        <dbReference type="Proteomes" id="UP001501920"/>
    </source>
</evidence>
<dbReference type="Gene3D" id="1.20.1070.10">
    <property type="entry name" value="Rhodopsin 7-helix transmembrane proteins"/>
    <property type="match status" value="1"/>
</dbReference>
<keyword evidence="7 13" id="KW-0297">G-protein coupled receptor</keyword>
<evidence type="ECO:0000256" key="5">
    <source>
        <dbReference type="ARBA" id="ARBA00022725"/>
    </source>
</evidence>
<feature type="transmembrane region" description="Helical" evidence="14">
    <location>
        <begin position="295"/>
        <end position="315"/>
    </location>
</feature>
<dbReference type="PROSITE" id="PS00237">
    <property type="entry name" value="G_PROTEIN_RECEP_F1_1"/>
    <property type="match status" value="1"/>
</dbReference>
<keyword evidence="3 14" id="KW-0716">Sensory transduction</keyword>
<feature type="transmembrane region" description="Helical" evidence="14">
    <location>
        <begin position="141"/>
        <end position="162"/>
    </location>
</feature>
<feature type="transmembrane region" description="Helical" evidence="14">
    <location>
        <begin position="98"/>
        <end position="120"/>
    </location>
</feature>
<name>A0A3B4DZV1_PYGNA</name>
<evidence type="ECO:0000256" key="4">
    <source>
        <dbReference type="ARBA" id="ARBA00022692"/>
    </source>
</evidence>
<evidence type="ECO:0000256" key="7">
    <source>
        <dbReference type="ARBA" id="ARBA00023040"/>
    </source>
</evidence>
<reference evidence="16" key="2">
    <citation type="submission" date="2025-08" db="UniProtKB">
        <authorList>
            <consortium name="Ensembl"/>
        </authorList>
    </citation>
    <scope>IDENTIFICATION</scope>
</reference>
<evidence type="ECO:0000256" key="2">
    <source>
        <dbReference type="ARBA" id="ARBA00022475"/>
    </source>
</evidence>
<dbReference type="InterPro" id="IPR052921">
    <property type="entry name" value="GPCR1_Superfamily_Member"/>
</dbReference>
<dbReference type="FunFam" id="1.20.1070.10:FF:000024">
    <property type="entry name" value="Olfactory receptor"/>
    <property type="match status" value="1"/>
</dbReference>
<dbReference type="InterPro" id="IPR000725">
    <property type="entry name" value="Olfact_rcpt"/>
</dbReference>
<evidence type="ECO:0000256" key="3">
    <source>
        <dbReference type="ARBA" id="ARBA00022606"/>
    </source>
</evidence>
<sequence length="344" mass="39216">MDLNFSIYTTSLTLESLDLPPSNVFPAFIFVTLTYCFILVFNMTVLLTIALNRKLHKPMYVLLFNLPLNDMVGATAFFPQLVSSLLSQSRSITYSACFVQALLIHLYGAGSLLILTAMAYDRYIAICCPLKYNSLMSSSNLLKIIIIIWILDFSLIGLLLALNYRKEICSTKIVEIFCNNPSLMKLVCGDTKLNNYYGLFVIAFFDGLSLLIVVFTYVQILITVVVKRQSDAKSKAIQTCGTHLIVFLCFQFTSVFAFIAHRIETTSPSLRSEMFFVFTFSSKDQLTENNLRTSVFTSVFVFVFFCSPFNYVHFIQLNIVYNIRMEQDQSDSSILNYLIFNQKK</sequence>
<evidence type="ECO:0000259" key="15">
    <source>
        <dbReference type="PROSITE" id="PS50262"/>
    </source>
</evidence>
<evidence type="ECO:0000256" key="12">
    <source>
        <dbReference type="ARBA" id="ARBA00023224"/>
    </source>
</evidence>
<dbReference type="Proteomes" id="UP001501920">
    <property type="component" value="Chromosome 17"/>
</dbReference>
<dbReference type="PANTHER" id="PTHR26451:SF854">
    <property type="entry name" value="ODORANT RECEPTOR-RELATED"/>
    <property type="match status" value="1"/>
</dbReference>